<dbReference type="EMBL" id="CAJVCH010155180">
    <property type="protein sequence ID" value="CAG7727909.1"/>
    <property type="molecule type" value="Genomic_DNA"/>
</dbReference>
<keyword evidence="1" id="KW-0547">Nucleotide-binding</keyword>
<proteinExistence type="inferred from homology"/>
<keyword evidence="1" id="KW-0233">DNA recombination</keyword>
<dbReference type="PANTHER" id="PTHR47642:SF5">
    <property type="entry name" value="ATP-DEPENDENT DNA HELICASE"/>
    <property type="match status" value="1"/>
</dbReference>
<keyword evidence="1" id="KW-0234">DNA repair</keyword>
<sequence length="468" mass="53940">MSIAYYVAKYMSKSEPEAIRVPLRNVISVAQENVNENPRRKLFKQTKDIMRLRELGSQEAAFRACRLPLHKSSHATVFVPAFKRENRTRMVNKYTISSGNPSFCLNVIDKYKLRPRSPLFENICLFEFVAMYQVLSKNSAYTNMDEDYDEEFVEEMQNDRPKYPLFSDELNRCIILLSEAVATDENELEMSESLDDFFDDDIFDINTLDVVHNAEVFNAEDHLKQVSTLSIEQKRIFSSITASFNGRQEPKRIIAVGSGGAGKSYLIKIICNHIKFLTFGDLNNPVIVAAPTGVAARAIKGTTLHKAFKLPVEKNSAVQHKPLRGQNLQNLRNSLKNLKLVIIDEFSMMSYEVFRTIHLRLQEVFKNTELFGGISVMLVGDLLQLRPVKGNWIFCKPPKYHLEDHLWREFEYHELCVNHRQKNDPLLNVCNDLREGKITQEHIAILLPRMMDPVRPNYAEIQAEFKDA</sequence>
<dbReference type="OrthoDB" id="416437at2759"/>
<feature type="domain" description="DNA helicase Pif1-like DEAD-box helicase" evidence="2">
    <location>
        <begin position="229"/>
        <end position="424"/>
    </location>
</feature>
<dbReference type="GO" id="GO:0043139">
    <property type="term" value="F:5'-3' DNA helicase activity"/>
    <property type="evidence" value="ECO:0007669"/>
    <property type="project" value="UniProtKB-EC"/>
</dbReference>
<keyword evidence="1" id="KW-0347">Helicase</keyword>
<feature type="non-terminal residue" evidence="3">
    <location>
        <position position="1"/>
    </location>
</feature>
<comment type="caution">
    <text evidence="3">The sequence shown here is derived from an EMBL/GenBank/DDBJ whole genome shotgun (WGS) entry which is preliminary data.</text>
</comment>
<evidence type="ECO:0000256" key="1">
    <source>
        <dbReference type="RuleBase" id="RU363044"/>
    </source>
</evidence>
<organism evidence="3 4">
    <name type="scientific">Allacma fusca</name>
    <dbReference type="NCBI Taxonomy" id="39272"/>
    <lineage>
        <taxon>Eukaryota</taxon>
        <taxon>Metazoa</taxon>
        <taxon>Ecdysozoa</taxon>
        <taxon>Arthropoda</taxon>
        <taxon>Hexapoda</taxon>
        <taxon>Collembola</taxon>
        <taxon>Symphypleona</taxon>
        <taxon>Sminthuridae</taxon>
        <taxon>Allacma</taxon>
    </lineage>
</organism>
<dbReference type="GO" id="GO:0016787">
    <property type="term" value="F:hydrolase activity"/>
    <property type="evidence" value="ECO:0007669"/>
    <property type="project" value="UniProtKB-KW"/>
</dbReference>
<dbReference type="GO" id="GO:0005524">
    <property type="term" value="F:ATP binding"/>
    <property type="evidence" value="ECO:0007669"/>
    <property type="project" value="UniProtKB-KW"/>
</dbReference>
<dbReference type="AlphaFoldDB" id="A0A8J2P1V6"/>
<comment type="cofactor">
    <cofactor evidence="1">
        <name>Mg(2+)</name>
        <dbReference type="ChEBI" id="CHEBI:18420"/>
    </cofactor>
</comment>
<keyword evidence="4" id="KW-1185">Reference proteome</keyword>
<comment type="similarity">
    <text evidence="1">Belongs to the helicase family.</text>
</comment>
<protein>
    <recommendedName>
        <fullName evidence="1">ATP-dependent DNA helicase</fullName>
        <ecNumber evidence="1">5.6.2.3</ecNumber>
    </recommendedName>
</protein>
<keyword evidence="1" id="KW-0067">ATP-binding</keyword>
<dbReference type="InterPro" id="IPR051055">
    <property type="entry name" value="PIF1_helicase"/>
</dbReference>
<gene>
    <name evidence="3" type="ORF">AFUS01_LOCUS16725</name>
</gene>
<accession>A0A8J2P1V6</accession>
<name>A0A8J2P1V6_9HEXA</name>
<dbReference type="GO" id="GO:0006281">
    <property type="term" value="P:DNA repair"/>
    <property type="evidence" value="ECO:0007669"/>
    <property type="project" value="UniProtKB-KW"/>
</dbReference>
<reference evidence="3" key="1">
    <citation type="submission" date="2021-06" db="EMBL/GenBank/DDBJ databases">
        <authorList>
            <person name="Hodson N. C."/>
            <person name="Mongue J. A."/>
            <person name="Jaron S. K."/>
        </authorList>
    </citation>
    <scope>NUCLEOTIDE SEQUENCE</scope>
</reference>
<dbReference type="GO" id="GO:0006310">
    <property type="term" value="P:DNA recombination"/>
    <property type="evidence" value="ECO:0007669"/>
    <property type="project" value="UniProtKB-KW"/>
</dbReference>
<dbReference type="InterPro" id="IPR010285">
    <property type="entry name" value="DNA_helicase_pif1-like_DEAD"/>
</dbReference>
<dbReference type="GO" id="GO:0000723">
    <property type="term" value="P:telomere maintenance"/>
    <property type="evidence" value="ECO:0007669"/>
    <property type="project" value="InterPro"/>
</dbReference>
<evidence type="ECO:0000259" key="2">
    <source>
        <dbReference type="Pfam" id="PF05970"/>
    </source>
</evidence>
<dbReference type="Pfam" id="PF05970">
    <property type="entry name" value="PIF1"/>
    <property type="match status" value="1"/>
</dbReference>
<keyword evidence="1" id="KW-0378">Hydrolase</keyword>
<dbReference type="PANTHER" id="PTHR47642">
    <property type="entry name" value="ATP-DEPENDENT DNA HELICASE"/>
    <property type="match status" value="1"/>
</dbReference>
<keyword evidence="1" id="KW-0227">DNA damage</keyword>
<dbReference type="EC" id="5.6.2.3" evidence="1"/>
<evidence type="ECO:0000313" key="4">
    <source>
        <dbReference type="Proteomes" id="UP000708208"/>
    </source>
</evidence>
<comment type="catalytic activity">
    <reaction evidence="1">
        <text>ATP + H2O = ADP + phosphate + H(+)</text>
        <dbReference type="Rhea" id="RHEA:13065"/>
        <dbReference type="ChEBI" id="CHEBI:15377"/>
        <dbReference type="ChEBI" id="CHEBI:15378"/>
        <dbReference type="ChEBI" id="CHEBI:30616"/>
        <dbReference type="ChEBI" id="CHEBI:43474"/>
        <dbReference type="ChEBI" id="CHEBI:456216"/>
        <dbReference type="EC" id="5.6.2.3"/>
    </reaction>
</comment>
<dbReference type="Proteomes" id="UP000708208">
    <property type="component" value="Unassembled WGS sequence"/>
</dbReference>
<evidence type="ECO:0000313" key="3">
    <source>
        <dbReference type="EMBL" id="CAG7727909.1"/>
    </source>
</evidence>